<sequence>MERPGGGRLFEIRREEEKILESTSQVLEVVKSLKGKEEGEACHLRRIEKLEGALLQVTKRSQGDHKEELRKLYKLEDKLASLTLSNA</sequence>
<evidence type="ECO:0000313" key="2">
    <source>
        <dbReference type="Proteomes" id="UP000236161"/>
    </source>
</evidence>
<dbReference type="EMBL" id="KZ451896">
    <property type="protein sequence ID" value="PKA65114.1"/>
    <property type="molecule type" value="Genomic_DNA"/>
</dbReference>
<name>A0A2I0BBE1_9ASPA</name>
<gene>
    <name evidence="1" type="ORF">AXF42_Ash013235</name>
</gene>
<protein>
    <submittedName>
        <fullName evidence="1">Uncharacterized protein</fullName>
    </submittedName>
</protein>
<keyword evidence="2" id="KW-1185">Reference proteome</keyword>
<organism evidence="1 2">
    <name type="scientific">Apostasia shenzhenica</name>
    <dbReference type="NCBI Taxonomy" id="1088818"/>
    <lineage>
        <taxon>Eukaryota</taxon>
        <taxon>Viridiplantae</taxon>
        <taxon>Streptophyta</taxon>
        <taxon>Embryophyta</taxon>
        <taxon>Tracheophyta</taxon>
        <taxon>Spermatophyta</taxon>
        <taxon>Magnoliopsida</taxon>
        <taxon>Liliopsida</taxon>
        <taxon>Asparagales</taxon>
        <taxon>Orchidaceae</taxon>
        <taxon>Apostasioideae</taxon>
        <taxon>Apostasia</taxon>
    </lineage>
</organism>
<dbReference type="AlphaFoldDB" id="A0A2I0BBE1"/>
<accession>A0A2I0BBE1</accession>
<reference evidence="1 2" key="1">
    <citation type="journal article" date="2017" name="Nature">
        <title>The Apostasia genome and the evolution of orchids.</title>
        <authorList>
            <person name="Zhang G.Q."/>
            <person name="Liu K.W."/>
            <person name="Li Z."/>
            <person name="Lohaus R."/>
            <person name="Hsiao Y.Y."/>
            <person name="Niu S.C."/>
            <person name="Wang J.Y."/>
            <person name="Lin Y.C."/>
            <person name="Xu Q."/>
            <person name="Chen L.J."/>
            <person name="Yoshida K."/>
            <person name="Fujiwara S."/>
            <person name="Wang Z.W."/>
            <person name="Zhang Y.Q."/>
            <person name="Mitsuda N."/>
            <person name="Wang M."/>
            <person name="Liu G.H."/>
            <person name="Pecoraro L."/>
            <person name="Huang H.X."/>
            <person name="Xiao X.J."/>
            <person name="Lin M."/>
            <person name="Wu X.Y."/>
            <person name="Wu W.L."/>
            <person name="Chen Y.Y."/>
            <person name="Chang S.B."/>
            <person name="Sakamoto S."/>
            <person name="Ohme-Takagi M."/>
            <person name="Yagi M."/>
            <person name="Zeng S.J."/>
            <person name="Shen C.Y."/>
            <person name="Yeh C.M."/>
            <person name="Luo Y.B."/>
            <person name="Tsai W.C."/>
            <person name="Van de Peer Y."/>
            <person name="Liu Z.J."/>
        </authorList>
    </citation>
    <scope>NUCLEOTIDE SEQUENCE [LARGE SCALE GENOMIC DNA]</scope>
    <source>
        <strain evidence="2">cv. Shenzhen</strain>
        <tissue evidence="1">Stem</tissue>
    </source>
</reference>
<proteinExistence type="predicted"/>
<evidence type="ECO:0000313" key="1">
    <source>
        <dbReference type="EMBL" id="PKA65114.1"/>
    </source>
</evidence>
<dbReference type="Proteomes" id="UP000236161">
    <property type="component" value="Unassembled WGS sequence"/>
</dbReference>